<gene>
    <name evidence="1" type="ORF">GH741_11260</name>
</gene>
<dbReference type="Proteomes" id="UP000799092">
    <property type="component" value="Unassembled WGS sequence"/>
</dbReference>
<dbReference type="EMBL" id="WJNG01000008">
    <property type="protein sequence ID" value="MRH43258.1"/>
    <property type="molecule type" value="Genomic_DNA"/>
</dbReference>
<protein>
    <submittedName>
        <fullName evidence="1">Uncharacterized protein</fullName>
    </submittedName>
</protein>
<sequence length="61" mass="6957">MKNVKTKSFFIASAITFLLLTVAIFLNYNSLEYAKEACVDNNKTPKIEQDFLAFNWSVSCD</sequence>
<proteinExistence type="predicted"/>
<dbReference type="OrthoDB" id="2939251at2"/>
<name>A0A6A8DC94_9BACI</name>
<dbReference type="AlphaFoldDB" id="A0A6A8DC94"/>
<dbReference type="RefSeq" id="WP_153736893.1">
    <property type="nucleotide sequence ID" value="NZ_WJNG01000008.1"/>
</dbReference>
<organism evidence="1 2">
    <name type="scientific">Aquibacillus halophilus</name>
    <dbReference type="NCBI Taxonomy" id="930132"/>
    <lineage>
        <taxon>Bacteria</taxon>
        <taxon>Bacillati</taxon>
        <taxon>Bacillota</taxon>
        <taxon>Bacilli</taxon>
        <taxon>Bacillales</taxon>
        <taxon>Bacillaceae</taxon>
        <taxon>Aquibacillus</taxon>
    </lineage>
</organism>
<accession>A0A6A8DC94</accession>
<evidence type="ECO:0000313" key="1">
    <source>
        <dbReference type="EMBL" id="MRH43258.1"/>
    </source>
</evidence>
<keyword evidence="2" id="KW-1185">Reference proteome</keyword>
<reference evidence="1" key="1">
    <citation type="submission" date="2019-11" db="EMBL/GenBank/DDBJ databases">
        <authorList>
            <person name="Li J."/>
        </authorList>
    </citation>
    <scope>NUCLEOTIDE SEQUENCE</scope>
    <source>
        <strain evidence="1">B6B</strain>
    </source>
</reference>
<evidence type="ECO:0000313" key="2">
    <source>
        <dbReference type="Proteomes" id="UP000799092"/>
    </source>
</evidence>
<comment type="caution">
    <text evidence="1">The sequence shown here is derived from an EMBL/GenBank/DDBJ whole genome shotgun (WGS) entry which is preliminary data.</text>
</comment>